<dbReference type="CDD" id="cd17536">
    <property type="entry name" value="REC_YesN-like"/>
    <property type="match status" value="1"/>
</dbReference>
<dbReference type="PRINTS" id="PR00032">
    <property type="entry name" value="HTHARAC"/>
</dbReference>
<dbReference type="InterPro" id="IPR018062">
    <property type="entry name" value="HTH_AraC-typ_CS"/>
</dbReference>
<dbReference type="GO" id="GO:0000160">
    <property type="term" value="P:phosphorelay signal transduction system"/>
    <property type="evidence" value="ECO:0007669"/>
    <property type="project" value="InterPro"/>
</dbReference>
<feature type="domain" description="Response regulatory" evidence="6">
    <location>
        <begin position="3"/>
        <end position="120"/>
    </location>
</feature>
<keyword evidence="4" id="KW-0597">Phosphoprotein</keyword>
<evidence type="ECO:0000256" key="4">
    <source>
        <dbReference type="PROSITE-ProRule" id="PRU00169"/>
    </source>
</evidence>
<gene>
    <name evidence="7" type="primary">yesN19</name>
    <name evidence="7" type="ordered locus">KNP414_06249</name>
</gene>
<dbReference type="InterPro" id="IPR009057">
    <property type="entry name" value="Homeodomain-like_sf"/>
</dbReference>
<dbReference type="GO" id="GO:0043565">
    <property type="term" value="F:sequence-specific DNA binding"/>
    <property type="evidence" value="ECO:0007669"/>
    <property type="project" value="InterPro"/>
</dbReference>
<dbReference type="SUPFAM" id="SSF46689">
    <property type="entry name" value="Homeodomain-like"/>
    <property type="match status" value="2"/>
</dbReference>
<dbReference type="SMART" id="SM00448">
    <property type="entry name" value="REC"/>
    <property type="match status" value="1"/>
</dbReference>
<dbReference type="SMART" id="SM00342">
    <property type="entry name" value="HTH_ARAC"/>
    <property type="match status" value="1"/>
</dbReference>
<keyword evidence="1" id="KW-0805">Transcription regulation</keyword>
<reference evidence="8" key="1">
    <citation type="submission" date="2011-06" db="EMBL/GenBank/DDBJ databases">
        <title>Complete genome sequence of Paenibacillus mucilaginosus KNP414.</title>
        <authorList>
            <person name="Wang J."/>
            <person name="Hu S."/>
            <person name="Hu X."/>
            <person name="Zhang B."/>
            <person name="Dong D."/>
            <person name="Zhang S."/>
            <person name="Zhao K."/>
            <person name="Wu D."/>
        </authorList>
    </citation>
    <scope>NUCLEOTIDE SEQUENCE [LARGE SCALE GENOMIC DNA]</scope>
    <source>
        <strain evidence="8">KNP414</strain>
    </source>
</reference>
<keyword evidence="3" id="KW-0804">Transcription</keyword>
<sequence length="537" mass="60374">MHSLLIVDDERTAVRGLVQGIEWTELGVSEVYEAYNAKQAKELLAAHDIHLLICDIEMPGQSGIELLEWVNEHSESTVSIFLTGHADFQYARKALQLGSLDYLLKPVRHEAVREAAGQALARWRQNRQTRSYGELHEQYVRQWEAQLPYLVERFWQDLINRRTAPHPHELGAALTQYGIPLRGEDGVLPILISVEMWKEELTARDEEIMEYALRKVAAEMMLESLPGTVILDRSGVNLVLVYAQAGGALDMEEIRRLCQEYIRYGERHFKCSLSCYVGERTELLRLPGGFQDLLEMERVNVSASGTVLMRADAPAAGKPPGGDRIASPVPVADWVLLFEHGRAAELIGGIEERCSVLESRGSLSKEELDCLYASVLYTLFTAFHKKGLSVYDAFGRRDLIDPASGIRSFSQFRLWAGKVVGAGMAYYQTHAGGDSELIGRVKQYIAEHLHEEFSREDIAEAVYLNPSYLSRLFKKQTGVSLSDYIIHERMAEAKRRLAGTCLSIGQIAEAVGYMNVSHFITMFKKVTGVTPMSYRKG</sequence>
<dbReference type="Gene3D" id="1.10.10.60">
    <property type="entry name" value="Homeodomain-like"/>
    <property type="match status" value="2"/>
</dbReference>
<evidence type="ECO:0000256" key="3">
    <source>
        <dbReference type="ARBA" id="ARBA00023163"/>
    </source>
</evidence>
<evidence type="ECO:0000256" key="2">
    <source>
        <dbReference type="ARBA" id="ARBA00023125"/>
    </source>
</evidence>
<keyword evidence="2" id="KW-0238">DNA-binding</keyword>
<dbReference type="GO" id="GO:0003700">
    <property type="term" value="F:DNA-binding transcription factor activity"/>
    <property type="evidence" value="ECO:0007669"/>
    <property type="project" value="InterPro"/>
</dbReference>
<dbReference type="HOGENOM" id="CLU_000445_5_0_9"/>
<feature type="domain" description="HTH araC/xylS-type" evidence="5">
    <location>
        <begin position="439"/>
        <end position="537"/>
    </location>
</feature>
<dbReference type="PROSITE" id="PS01124">
    <property type="entry name" value="HTH_ARAC_FAMILY_2"/>
    <property type="match status" value="1"/>
</dbReference>
<dbReference type="EMBL" id="CP002869">
    <property type="protein sequence ID" value="AEI44771.1"/>
    <property type="molecule type" value="Genomic_DNA"/>
</dbReference>
<dbReference type="InterPro" id="IPR011006">
    <property type="entry name" value="CheY-like_superfamily"/>
</dbReference>
<dbReference type="KEGG" id="pms:KNP414_06249"/>
<dbReference type="Proteomes" id="UP000006620">
    <property type="component" value="Chromosome"/>
</dbReference>
<protein>
    <submittedName>
        <fullName evidence="7">YesN19</fullName>
    </submittedName>
</protein>
<dbReference type="PROSITE" id="PS50110">
    <property type="entry name" value="RESPONSE_REGULATORY"/>
    <property type="match status" value="1"/>
</dbReference>
<evidence type="ECO:0000256" key="1">
    <source>
        <dbReference type="ARBA" id="ARBA00023015"/>
    </source>
</evidence>
<dbReference type="Gene3D" id="3.40.50.2300">
    <property type="match status" value="1"/>
</dbReference>
<accession>F8FK90</accession>
<evidence type="ECO:0000259" key="6">
    <source>
        <dbReference type="PROSITE" id="PS50110"/>
    </source>
</evidence>
<dbReference type="PANTHER" id="PTHR43280">
    <property type="entry name" value="ARAC-FAMILY TRANSCRIPTIONAL REGULATOR"/>
    <property type="match status" value="1"/>
</dbReference>
<name>F8FK90_PAEMK</name>
<dbReference type="RefSeq" id="WP_013919915.1">
    <property type="nucleotide sequence ID" value="NC_015690.1"/>
</dbReference>
<dbReference type="InterPro" id="IPR018060">
    <property type="entry name" value="HTH_AraC"/>
</dbReference>
<dbReference type="Pfam" id="PF00072">
    <property type="entry name" value="Response_reg"/>
    <property type="match status" value="1"/>
</dbReference>
<dbReference type="AlphaFoldDB" id="F8FK90"/>
<evidence type="ECO:0000259" key="5">
    <source>
        <dbReference type="PROSITE" id="PS01124"/>
    </source>
</evidence>
<dbReference type="Pfam" id="PF12833">
    <property type="entry name" value="HTH_18"/>
    <property type="match status" value="1"/>
</dbReference>
<evidence type="ECO:0000313" key="7">
    <source>
        <dbReference type="EMBL" id="AEI44771.1"/>
    </source>
</evidence>
<proteinExistence type="predicted"/>
<dbReference type="PANTHER" id="PTHR43280:SF2">
    <property type="entry name" value="HTH-TYPE TRANSCRIPTIONAL REGULATOR EXSA"/>
    <property type="match status" value="1"/>
</dbReference>
<feature type="modified residue" description="4-aspartylphosphate" evidence="4">
    <location>
        <position position="55"/>
    </location>
</feature>
<reference evidence="7 8" key="2">
    <citation type="journal article" date="2013" name="Genome Announc.">
        <title>Genome Sequence of Growth-Improving Paenibacillus mucilaginosus Strain KNP414.</title>
        <authorList>
            <person name="Lu J.J."/>
            <person name="Wang J.F."/>
            <person name="Hu X.F."/>
        </authorList>
    </citation>
    <scope>NUCLEOTIDE SEQUENCE [LARGE SCALE GENOMIC DNA]</scope>
    <source>
        <strain evidence="7 8">KNP414</strain>
    </source>
</reference>
<dbReference type="SUPFAM" id="SSF52172">
    <property type="entry name" value="CheY-like"/>
    <property type="match status" value="1"/>
</dbReference>
<dbReference type="PATRIC" id="fig|1036673.3.peg.5810"/>
<dbReference type="PROSITE" id="PS00041">
    <property type="entry name" value="HTH_ARAC_FAMILY_1"/>
    <property type="match status" value="1"/>
</dbReference>
<dbReference type="InterPro" id="IPR020449">
    <property type="entry name" value="Tscrpt_reg_AraC-type_HTH"/>
</dbReference>
<organism evidence="7 8">
    <name type="scientific">Paenibacillus mucilaginosus (strain KNP414)</name>
    <dbReference type="NCBI Taxonomy" id="1036673"/>
    <lineage>
        <taxon>Bacteria</taxon>
        <taxon>Bacillati</taxon>
        <taxon>Bacillota</taxon>
        <taxon>Bacilli</taxon>
        <taxon>Bacillales</taxon>
        <taxon>Paenibacillaceae</taxon>
        <taxon>Paenibacillus</taxon>
    </lineage>
</organism>
<dbReference type="InterPro" id="IPR001789">
    <property type="entry name" value="Sig_transdc_resp-reg_receiver"/>
</dbReference>
<evidence type="ECO:0000313" key="8">
    <source>
        <dbReference type="Proteomes" id="UP000006620"/>
    </source>
</evidence>